<dbReference type="InterPro" id="IPR018086">
    <property type="entry name" value="NADH_UbQ_OxRdtase_su1_CS"/>
</dbReference>
<dbReference type="OrthoDB" id="15253at2157"/>
<dbReference type="GO" id="GO:0009060">
    <property type="term" value="P:aerobic respiration"/>
    <property type="evidence" value="ECO:0007669"/>
    <property type="project" value="TreeGrafter"/>
</dbReference>
<feature type="transmembrane region" description="Helical" evidence="5">
    <location>
        <begin position="192"/>
        <end position="213"/>
    </location>
</feature>
<feature type="transmembrane region" description="Helical" evidence="5">
    <location>
        <begin position="90"/>
        <end position="110"/>
    </location>
</feature>
<gene>
    <name evidence="6" type="ORF">MA03_04330</name>
</gene>
<dbReference type="RefSeq" id="WP_052884896.1">
    <property type="nucleotide sequence ID" value="NZ_CP009961.1"/>
</dbReference>
<proteinExistence type="inferred from homology"/>
<keyword evidence="7" id="KW-1185">Reference proteome</keyword>
<feature type="transmembrane region" description="Helical" evidence="5">
    <location>
        <begin position="122"/>
        <end position="142"/>
    </location>
</feature>
<keyword evidence="4 5" id="KW-0472">Membrane</keyword>
<evidence type="ECO:0000256" key="5">
    <source>
        <dbReference type="SAM" id="Phobius"/>
    </source>
</evidence>
<dbReference type="NCBIfam" id="NF004741">
    <property type="entry name" value="PRK06076.1-2"/>
    <property type="match status" value="1"/>
</dbReference>
<dbReference type="PROSITE" id="PS00668">
    <property type="entry name" value="COMPLEX1_ND1_2"/>
    <property type="match status" value="1"/>
</dbReference>
<name>A0A0F7CLG2_9CREN</name>
<dbReference type="InterPro" id="IPR001694">
    <property type="entry name" value="NADH_UbQ_OxRdtase_su1/FPO"/>
</dbReference>
<feature type="transmembrane region" description="Helical" evidence="5">
    <location>
        <begin position="257"/>
        <end position="278"/>
    </location>
</feature>
<dbReference type="PANTHER" id="PTHR11432:SF3">
    <property type="entry name" value="NADH-UBIQUINONE OXIDOREDUCTASE CHAIN 1"/>
    <property type="match status" value="1"/>
</dbReference>
<dbReference type="PATRIC" id="fig|1550241.5.peg.919"/>
<evidence type="ECO:0000256" key="3">
    <source>
        <dbReference type="ARBA" id="ARBA00022989"/>
    </source>
</evidence>
<dbReference type="EMBL" id="CP009961">
    <property type="protein sequence ID" value="AKG39356.1"/>
    <property type="molecule type" value="Genomic_DNA"/>
</dbReference>
<evidence type="ECO:0000313" key="6">
    <source>
        <dbReference type="EMBL" id="AKG39356.1"/>
    </source>
</evidence>
<dbReference type="GO" id="GO:0003954">
    <property type="term" value="F:NADH dehydrogenase activity"/>
    <property type="evidence" value="ECO:0007669"/>
    <property type="project" value="TreeGrafter"/>
</dbReference>
<dbReference type="PANTHER" id="PTHR11432">
    <property type="entry name" value="NADH DEHYDROGENASE SUBUNIT 1"/>
    <property type="match status" value="1"/>
</dbReference>
<keyword evidence="2 5" id="KW-0812">Transmembrane</keyword>
<accession>A0A0F7CLG2</accession>
<feature type="transmembrane region" description="Helical" evidence="5">
    <location>
        <begin position="316"/>
        <end position="337"/>
    </location>
</feature>
<evidence type="ECO:0000256" key="4">
    <source>
        <dbReference type="ARBA" id="ARBA00023136"/>
    </source>
</evidence>
<dbReference type="GeneID" id="25401431"/>
<feature type="transmembrane region" description="Helical" evidence="5">
    <location>
        <begin position="19"/>
        <end position="41"/>
    </location>
</feature>
<comment type="subcellular location">
    <subcellularLocation>
        <location evidence="1">Membrane</location>
        <topology evidence="1">Multi-pass membrane protein</topology>
    </subcellularLocation>
</comment>
<reference evidence="6 7" key="1">
    <citation type="journal article" date="2015" name="Stand. Genomic Sci.">
        <title>Complete genome sequence of and proposal of Thermofilum uzonense sp. nov. a novel hyperthermophilic crenarchaeon and emended description of the genus Thermofilum.</title>
        <authorList>
            <person name="Toshchakov S.V."/>
            <person name="Korzhenkov A.A."/>
            <person name="Samarov N.I."/>
            <person name="Mazunin I.O."/>
            <person name="Mozhey O.I."/>
            <person name="Shmyr I.S."/>
            <person name="Derbikova K.S."/>
            <person name="Taranov E.A."/>
            <person name="Dominova I.N."/>
            <person name="Bonch-Osmolovskaya E.A."/>
            <person name="Patrushev M.V."/>
            <person name="Podosokorskaya O.A."/>
            <person name="Kublanov I.V."/>
        </authorList>
    </citation>
    <scope>NUCLEOTIDE SEQUENCE [LARGE SCALE GENOMIC DNA]</scope>
    <source>
        <strain evidence="6 7">1807-2</strain>
    </source>
</reference>
<dbReference type="Proteomes" id="UP000067434">
    <property type="component" value="Chromosome"/>
</dbReference>
<evidence type="ECO:0000256" key="2">
    <source>
        <dbReference type="ARBA" id="ARBA00022692"/>
    </source>
</evidence>
<keyword evidence="3 5" id="KW-1133">Transmembrane helix</keyword>
<dbReference type="HOGENOM" id="CLU_015134_0_2_2"/>
<protein>
    <submittedName>
        <fullName evidence="6">NADH dehydrogenase</fullName>
    </submittedName>
</protein>
<feature type="transmembrane region" description="Helical" evidence="5">
    <location>
        <begin position="233"/>
        <end position="250"/>
    </location>
</feature>
<dbReference type="GO" id="GO:0016020">
    <property type="term" value="C:membrane"/>
    <property type="evidence" value="ECO:0007669"/>
    <property type="project" value="UniProtKB-SubCell"/>
</dbReference>
<feature type="transmembrane region" description="Helical" evidence="5">
    <location>
        <begin position="162"/>
        <end position="180"/>
    </location>
</feature>
<organism evidence="6 7">
    <name type="scientific">Infirmifilum uzonense</name>
    <dbReference type="NCBI Taxonomy" id="1550241"/>
    <lineage>
        <taxon>Archaea</taxon>
        <taxon>Thermoproteota</taxon>
        <taxon>Thermoprotei</taxon>
        <taxon>Thermofilales</taxon>
        <taxon>Thermofilaceae</taxon>
        <taxon>Infirmifilum</taxon>
    </lineage>
</organism>
<evidence type="ECO:0000313" key="7">
    <source>
        <dbReference type="Proteomes" id="UP000067434"/>
    </source>
</evidence>
<sequence length="340" mass="37446">MNIEGIITWLLKIVLSPQVFAPIVFPGLLTALMVLLIIIWAERKIAARVQMRVGPLYVTRRLGGVLQMLADGARYMFQEFIIPDSADKTPFVVAPVMALTLAIVPFAFIPSAPGFVPIKSQYSLPAVLALISSIPLSVMLMGWASNNKFAIQGAVREAFMGLAYEAVVFLSALAMGLLYGTLDLEEAVTKQWLPGLLLNPIAAFTFFVGMVMSAGKLPFDIVEGEQEIVAGPYVEYSGIIFGIGMGLAYLKLYSLTLIYSILFLSGWNPVITPLYSIYPGLAGIFLFIKSFLLMLFIVFLRAVYGRYRLDQALRAGWRVYLPLSLIAVLLSIFLRVVNIV</sequence>
<dbReference type="Pfam" id="PF00146">
    <property type="entry name" value="NADHdh"/>
    <property type="match status" value="1"/>
</dbReference>
<feature type="transmembrane region" description="Helical" evidence="5">
    <location>
        <begin position="284"/>
        <end position="304"/>
    </location>
</feature>
<dbReference type="HAMAP" id="MF_01350">
    <property type="entry name" value="NDH1_NuoH"/>
    <property type="match status" value="1"/>
</dbReference>
<dbReference type="AlphaFoldDB" id="A0A0F7CLG2"/>
<evidence type="ECO:0000256" key="1">
    <source>
        <dbReference type="ARBA" id="ARBA00004141"/>
    </source>
</evidence>
<dbReference type="KEGG" id="thf:MA03_04330"/>
<dbReference type="STRING" id="1550241.MA03_04330"/>